<dbReference type="AlphaFoldDB" id="K1SLA4"/>
<protein>
    <submittedName>
        <fullName evidence="1">Uncharacterized protein</fullName>
    </submittedName>
</protein>
<evidence type="ECO:0000313" key="1">
    <source>
        <dbReference type="EMBL" id="EKC58378.1"/>
    </source>
</evidence>
<feature type="non-terminal residue" evidence="1">
    <location>
        <position position="1"/>
    </location>
</feature>
<proteinExistence type="predicted"/>
<sequence>KCSNSDENTPFADAADDEAVSIPKGEYELMIDDLLTMSEIIQCVADMRTQDVKAIREFGKFVPAFAAFEKNRLSLYREAAKEAEEIFDRWADEIDDLDEDFMEDEDNEPDEYYSD</sequence>
<name>K1SLA4_9ZZZZ</name>
<comment type="caution">
    <text evidence="1">The sequence shown here is derived from an EMBL/GenBank/DDBJ whole genome shotgun (WGS) entry which is preliminary data.</text>
</comment>
<gene>
    <name evidence="1" type="ORF">LEA_13892</name>
</gene>
<organism evidence="1">
    <name type="scientific">human gut metagenome</name>
    <dbReference type="NCBI Taxonomy" id="408170"/>
    <lineage>
        <taxon>unclassified sequences</taxon>
        <taxon>metagenomes</taxon>
        <taxon>organismal metagenomes</taxon>
    </lineage>
</organism>
<reference evidence="1" key="1">
    <citation type="journal article" date="2013" name="Environ. Microbiol.">
        <title>Microbiota from the distal guts of lean and obese adolescents exhibit partial functional redundancy besides clear differences in community structure.</title>
        <authorList>
            <person name="Ferrer M."/>
            <person name="Ruiz A."/>
            <person name="Lanza F."/>
            <person name="Haange S.B."/>
            <person name="Oberbach A."/>
            <person name="Till H."/>
            <person name="Bargiela R."/>
            <person name="Campoy C."/>
            <person name="Segura M.T."/>
            <person name="Richter M."/>
            <person name="von Bergen M."/>
            <person name="Seifert J."/>
            <person name="Suarez A."/>
        </authorList>
    </citation>
    <scope>NUCLEOTIDE SEQUENCE</scope>
</reference>
<accession>K1SLA4</accession>
<dbReference type="EMBL" id="AJWY01009435">
    <property type="protein sequence ID" value="EKC58378.1"/>
    <property type="molecule type" value="Genomic_DNA"/>
</dbReference>